<dbReference type="PANTHER" id="PTHR37422:SF13">
    <property type="entry name" value="LIPOPOLYSACCHARIDE BIOSYNTHESIS PROTEIN PA4999-RELATED"/>
    <property type="match status" value="1"/>
</dbReference>
<dbReference type="AlphaFoldDB" id="A0A3P3XGF9"/>
<feature type="transmembrane region" description="Helical" evidence="5">
    <location>
        <begin position="173"/>
        <end position="189"/>
    </location>
</feature>
<gene>
    <name evidence="7" type="ORF">SPIROBIBN47_170025</name>
</gene>
<keyword evidence="2 5" id="KW-0812">Transmembrane</keyword>
<feature type="transmembrane region" description="Helical" evidence="5">
    <location>
        <begin position="64"/>
        <end position="85"/>
    </location>
</feature>
<evidence type="ECO:0000259" key="6">
    <source>
        <dbReference type="Pfam" id="PF04932"/>
    </source>
</evidence>
<accession>A0A3P3XGF9</accession>
<dbReference type="InterPro" id="IPR007016">
    <property type="entry name" value="O-antigen_ligase-rel_domated"/>
</dbReference>
<protein>
    <recommendedName>
        <fullName evidence="6">O-antigen ligase-related domain-containing protein</fullName>
    </recommendedName>
</protein>
<feature type="transmembrane region" description="Helical" evidence="5">
    <location>
        <begin position="124"/>
        <end position="153"/>
    </location>
</feature>
<organism evidence="7">
    <name type="scientific">uncultured spirochete</name>
    <dbReference type="NCBI Taxonomy" id="156406"/>
    <lineage>
        <taxon>Bacteria</taxon>
        <taxon>Pseudomonadati</taxon>
        <taxon>Spirochaetota</taxon>
        <taxon>Spirochaetia</taxon>
        <taxon>Spirochaetales</taxon>
        <taxon>environmental samples</taxon>
    </lineage>
</organism>
<feature type="transmembrane region" description="Helical" evidence="5">
    <location>
        <begin position="12"/>
        <end position="27"/>
    </location>
</feature>
<feature type="transmembrane region" description="Helical" evidence="5">
    <location>
        <begin position="33"/>
        <end position="52"/>
    </location>
</feature>
<feature type="transmembrane region" description="Helical" evidence="5">
    <location>
        <begin position="358"/>
        <end position="386"/>
    </location>
</feature>
<feature type="transmembrane region" description="Helical" evidence="5">
    <location>
        <begin position="321"/>
        <end position="346"/>
    </location>
</feature>
<evidence type="ECO:0000256" key="2">
    <source>
        <dbReference type="ARBA" id="ARBA00022692"/>
    </source>
</evidence>
<dbReference type="PANTHER" id="PTHR37422">
    <property type="entry name" value="TEICHURONIC ACID BIOSYNTHESIS PROTEIN TUAE"/>
    <property type="match status" value="1"/>
</dbReference>
<dbReference type="Pfam" id="PF04932">
    <property type="entry name" value="Wzy_C"/>
    <property type="match status" value="1"/>
</dbReference>
<evidence type="ECO:0000256" key="1">
    <source>
        <dbReference type="ARBA" id="ARBA00004141"/>
    </source>
</evidence>
<name>A0A3P3XGF9_9SPIR</name>
<feature type="transmembrane region" description="Helical" evidence="5">
    <location>
        <begin position="245"/>
        <end position="266"/>
    </location>
</feature>
<keyword evidence="4 5" id="KW-0472">Membrane</keyword>
<sequence length="393" mass="45532">MSNIYNIKKEKISYYLSILCMITIFNTDSIRVFGNLSIFYIILILYLFYELFSGKIFLKHINKYINIIGISSVGFIINILISDLFAKELNIFVIIGNIYPLIGTIIFLFLINEDNKKYFVDYSVYTNIFYISCQIHAIYGLLQAILFIFFGIRTNNVRGSILNLRVSGLFPDANIYSFSVLMALSFLLSKENKNSNIITIIFRKILIIINLIVIFLTGSRTAFIVAILIIILNFYFKIKNIKYKIMFIFFLLFLIIININNIINLIDYYTYNILGRNIDVESDIRISILWKTALEIFFKHPLIGAGTDAVMRQTGTLAHNMILALLSDRGIIGTLIYLFPLIYLFLKAKKGNKENILMVISYLLASMGISNWNLRIPIILLLFNIWELEINRK</sequence>
<reference evidence="7" key="1">
    <citation type="submission" date="2017-02" db="EMBL/GenBank/DDBJ databases">
        <authorList>
            <person name="Regsiter A."/>
            <person name="William W."/>
        </authorList>
    </citation>
    <scope>NUCLEOTIDE SEQUENCE</scope>
    <source>
        <strain evidence="7">Bib</strain>
    </source>
</reference>
<evidence type="ECO:0000256" key="5">
    <source>
        <dbReference type="SAM" id="Phobius"/>
    </source>
</evidence>
<evidence type="ECO:0000313" key="7">
    <source>
        <dbReference type="EMBL" id="SLM11071.1"/>
    </source>
</evidence>
<evidence type="ECO:0000256" key="4">
    <source>
        <dbReference type="ARBA" id="ARBA00023136"/>
    </source>
</evidence>
<dbReference type="GO" id="GO:0016020">
    <property type="term" value="C:membrane"/>
    <property type="evidence" value="ECO:0007669"/>
    <property type="project" value="UniProtKB-SubCell"/>
</dbReference>
<feature type="transmembrane region" description="Helical" evidence="5">
    <location>
        <begin position="91"/>
        <end position="112"/>
    </location>
</feature>
<dbReference type="InterPro" id="IPR051533">
    <property type="entry name" value="WaaL-like"/>
</dbReference>
<proteinExistence type="predicted"/>
<dbReference type="EMBL" id="FWDM01000009">
    <property type="protein sequence ID" value="SLM11071.1"/>
    <property type="molecule type" value="Genomic_DNA"/>
</dbReference>
<feature type="domain" description="O-antigen ligase-related" evidence="6">
    <location>
        <begin position="206"/>
        <end position="338"/>
    </location>
</feature>
<comment type="subcellular location">
    <subcellularLocation>
        <location evidence="1">Membrane</location>
        <topology evidence="1">Multi-pass membrane protein</topology>
    </subcellularLocation>
</comment>
<keyword evidence="3 5" id="KW-1133">Transmembrane helix</keyword>
<evidence type="ECO:0000256" key="3">
    <source>
        <dbReference type="ARBA" id="ARBA00022989"/>
    </source>
</evidence>